<feature type="region of interest" description="Disordered" evidence="1">
    <location>
        <begin position="1"/>
        <end position="152"/>
    </location>
</feature>
<feature type="compositionally biased region" description="Basic and acidic residues" evidence="1">
    <location>
        <begin position="127"/>
        <end position="142"/>
    </location>
</feature>
<evidence type="ECO:0000313" key="3">
    <source>
        <dbReference type="Proteomes" id="UP001296706"/>
    </source>
</evidence>
<feature type="compositionally biased region" description="Basic and acidic residues" evidence="1">
    <location>
        <begin position="99"/>
        <end position="117"/>
    </location>
</feature>
<evidence type="ECO:0000313" key="2">
    <source>
        <dbReference type="EMBL" id="NMH82328.1"/>
    </source>
</evidence>
<feature type="compositionally biased region" description="Basic and acidic residues" evidence="1">
    <location>
        <begin position="45"/>
        <end position="63"/>
    </location>
</feature>
<name>A0ABX1RSX1_9PSEU</name>
<accession>A0ABX1RSX1</accession>
<dbReference type="RefSeq" id="WP_169400335.1">
    <property type="nucleotide sequence ID" value="NZ_BAAAJH010000005.1"/>
</dbReference>
<proteinExistence type="predicted"/>
<evidence type="ECO:0000256" key="1">
    <source>
        <dbReference type="SAM" id="MobiDB-lite"/>
    </source>
</evidence>
<comment type="caution">
    <text evidence="2">The sequence shown here is derived from an EMBL/GenBank/DDBJ whole genome shotgun (WGS) entry which is preliminary data.</text>
</comment>
<reference evidence="2 3" key="1">
    <citation type="submission" date="2020-04" db="EMBL/GenBank/DDBJ databases">
        <authorList>
            <person name="Klaysubun C."/>
            <person name="Duangmal K."/>
            <person name="Lipun K."/>
        </authorList>
    </citation>
    <scope>NUCLEOTIDE SEQUENCE [LARGE SCALE GENOMIC DNA]</scope>
    <source>
        <strain evidence="2 3">JCM 11839</strain>
    </source>
</reference>
<feature type="compositionally biased region" description="Polar residues" evidence="1">
    <location>
        <begin position="1"/>
        <end position="17"/>
    </location>
</feature>
<keyword evidence="3" id="KW-1185">Reference proteome</keyword>
<dbReference type="EMBL" id="JAAXKY010000221">
    <property type="protein sequence ID" value="NMH82328.1"/>
    <property type="molecule type" value="Genomic_DNA"/>
</dbReference>
<sequence>MVDADNTSPDKQISDVQQEAPGGRSSRGPEYGTAGETQVPTPPYDELRGENSGEGAEATRKAFDASNAGPPGPPPPVSDEERSGMSAAEMNPEPPLGVGEKHGKGGEEIAPDRDDVGTKGPAGRPAGRTDEEGSGKSRDPRSPDLPSGDQGG</sequence>
<organism evidence="2 3">
    <name type="scientific">Pseudonocardia xinjiangensis</name>
    <dbReference type="NCBI Taxonomy" id="75289"/>
    <lineage>
        <taxon>Bacteria</taxon>
        <taxon>Bacillati</taxon>
        <taxon>Actinomycetota</taxon>
        <taxon>Actinomycetes</taxon>
        <taxon>Pseudonocardiales</taxon>
        <taxon>Pseudonocardiaceae</taxon>
        <taxon>Pseudonocardia</taxon>
    </lineage>
</organism>
<gene>
    <name evidence="2" type="ORF">HF577_35230</name>
</gene>
<dbReference type="Proteomes" id="UP001296706">
    <property type="component" value="Unassembled WGS sequence"/>
</dbReference>
<protein>
    <submittedName>
        <fullName evidence="2">Uncharacterized protein</fullName>
    </submittedName>
</protein>